<evidence type="ECO:0000259" key="2">
    <source>
        <dbReference type="Pfam" id="PF04194"/>
    </source>
</evidence>
<evidence type="ECO:0000256" key="1">
    <source>
        <dbReference type="SAM" id="MobiDB-lite"/>
    </source>
</evidence>
<evidence type="ECO:0000313" key="4">
    <source>
        <dbReference type="Proteomes" id="UP001311799"/>
    </source>
</evidence>
<proteinExistence type="predicted"/>
<name>A0AAV9Y313_9CRYT</name>
<dbReference type="PANTHER" id="PTHR12298:SF4">
    <property type="entry name" value="PROGRAMMED CELL DEATH PROTEIN 2"/>
    <property type="match status" value="1"/>
</dbReference>
<dbReference type="EMBL" id="JAWDEY010000002">
    <property type="protein sequence ID" value="KAK6590860.1"/>
    <property type="molecule type" value="Genomic_DNA"/>
</dbReference>
<dbReference type="AlphaFoldDB" id="A0AAV9Y313"/>
<feature type="region of interest" description="Disordered" evidence="1">
    <location>
        <begin position="211"/>
        <end position="230"/>
    </location>
</feature>
<sequence>MSGDVLLGYLEDTENKLLLGSQFFPSKFGGKPAWLDPKYLPSHSDLQCNSCGFRLRFLLQIYAPLDERDDLFHRTLFVFICINCNQGAQVYRCQLPRKNDYYDFNPVKLDLSDDCSSERFSELQRNINTFSDKMSSILCDLCGMPLIKKTANYHDNCEPNDSKRSEIVFPEYNLEIDICSTDENENDYCEHEEEDDSDNNEQEQDNIYMESCPSNQNINSNSNYTDEDDIVSSFDGNEIVSNHAGHKNGIEVQNDNGPLNGKNKSEKTGVKTNHCEKYKHEDNLLEKIMMDNVDQNSNEYKLLKSYNEKLKESIDNVLDDSEMRAFKKLSVSNENKDKLFDKFLSMSLKYKGHVIRYCYNGNPLWISERNKLSGSPPKCPNCNGERVFEFQVQPETIVLGNIQNNKVNFGILAIYTCSNNCKPSNTSNSHYIQEYIYIQNNPY</sequence>
<organism evidence="3 4">
    <name type="scientific">Cryptosporidium xiaoi</name>
    <dbReference type="NCBI Taxonomy" id="659607"/>
    <lineage>
        <taxon>Eukaryota</taxon>
        <taxon>Sar</taxon>
        <taxon>Alveolata</taxon>
        <taxon>Apicomplexa</taxon>
        <taxon>Conoidasida</taxon>
        <taxon>Coccidia</taxon>
        <taxon>Eucoccidiorida</taxon>
        <taxon>Eimeriorina</taxon>
        <taxon>Cryptosporidiidae</taxon>
        <taxon>Cryptosporidium</taxon>
    </lineage>
</organism>
<feature type="compositionally biased region" description="Polar residues" evidence="1">
    <location>
        <begin position="212"/>
        <end position="224"/>
    </location>
</feature>
<reference evidence="3 4" key="1">
    <citation type="submission" date="2023-10" db="EMBL/GenBank/DDBJ databases">
        <title>Comparative genomics analysis reveals potential genetic determinants of host preference in Cryptosporidium xiaoi.</title>
        <authorList>
            <person name="Xiao L."/>
            <person name="Li J."/>
        </authorList>
    </citation>
    <scope>NUCLEOTIDE SEQUENCE [LARGE SCALE GENOMIC DNA]</scope>
    <source>
        <strain evidence="3 4">52996</strain>
    </source>
</reference>
<gene>
    <name evidence="3" type="ORF">RS030_111893</name>
</gene>
<dbReference type="GO" id="GO:0005737">
    <property type="term" value="C:cytoplasm"/>
    <property type="evidence" value="ECO:0007669"/>
    <property type="project" value="InterPro"/>
</dbReference>
<protein>
    <recommendedName>
        <fullName evidence="2">Programmed cell death protein 2 C-terminal domain-containing protein</fullName>
    </recommendedName>
</protein>
<dbReference type="Pfam" id="PF04194">
    <property type="entry name" value="PDCD2_C"/>
    <property type="match status" value="1"/>
</dbReference>
<dbReference type="InterPro" id="IPR007320">
    <property type="entry name" value="PDCD2_C"/>
</dbReference>
<accession>A0AAV9Y313</accession>
<feature type="region of interest" description="Disordered" evidence="1">
    <location>
        <begin position="239"/>
        <end position="268"/>
    </location>
</feature>
<feature type="domain" description="Programmed cell death protein 2 C-terminal" evidence="2">
    <location>
        <begin position="337"/>
        <end position="439"/>
    </location>
</feature>
<evidence type="ECO:0000313" key="3">
    <source>
        <dbReference type="EMBL" id="KAK6590860.1"/>
    </source>
</evidence>
<keyword evidence="4" id="KW-1185">Reference proteome</keyword>
<dbReference type="Proteomes" id="UP001311799">
    <property type="component" value="Unassembled WGS sequence"/>
</dbReference>
<comment type="caution">
    <text evidence="3">The sequence shown here is derived from an EMBL/GenBank/DDBJ whole genome shotgun (WGS) entry which is preliminary data.</text>
</comment>
<dbReference type="PANTHER" id="PTHR12298">
    <property type="entry name" value="PCDC2 PROGRAMMED CELL DEATH PROTEIN 2 -RELATED"/>
    <property type="match status" value="1"/>
</dbReference>